<evidence type="ECO:0000256" key="1">
    <source>
        <dbReference type="SAM" id="Phobius"/>
    </source>
</evidence>
<evidence type="ECO:0000313" key="2">
    <source>
        <dbReference type="EMBL" id="CAJ1969442.1"/>
    </source>
</evidence>
<dbReference type="EMBL" id="CAKOGP040002424">
    <property type="protein sequence ID" value="CAJ1969442.1"/>
    <property type="molecule type" value="Genomic_DNA"/>
</dbReference>
<reference evidence="2" key="1">
    <citation type="submission" date="2023-08" db="EMBL/GenBank/DDBJ databases">
        <authorList>
            <person name="Audoor S."/>
            <person name="Bilcke G."/>
        </authorList>
    </citation>
    <scope>NUCLEOTIDE SEQUENCE</scope>
</reference>
<organism evidence="2 3">
    <name type="scientific">Cylindrotheca closterium</name>
    <dbReference type="NCBI Taxonomy" id="2856"/>
    <lineage>
        <taxon>Eukaryota</taxon>
        <taxon>Sar</taxon>
        <taxon>Stramenopiles</taxon>
        <taxon>Ochrophyta</taxon>
        <taxon>Bacillariophyta</taxon>
        <taxon>Bacillariophyceae</taxon>
        <taxon>Bacillariophycidae</taxon>
        <taxon>Bacillariales</taxon>
        <taxon>Bacillariaceae</taxon>
        <taxon>Cylindrotheca</taxon>
    </lineage>
</organism>
<dbReference type="InterPro" id="IPR013078">
    <property type="entry name" value="His_Pase_superF_clade-1"/>
</dbReference>
<keyword evidence="3" id="KW-1185">Reference proteome</keyword>
<name>A0AAD2GBV8_9STRA</name>
<comment type="caution">
    <text evidence="2">The sequence shown here is derived from an EMBL/GenBank/DDBJ whole genome shotgun (WGS) entry which is preliminary data.</text>
</comment>
<dbReference type="AlphaFoldDB" id="A0AAD2GBV8"/>
<dbReference type="SUPFAM" id="SSF53254">
    <property type="entry name" value="Phosphoglycerate mutase-like"/>
    <property type="match status" value="1"/>
</dbReference>
<keyword evidence="1" id="KW-0812">Transmembrane</keyword>
<dbReference type="GO" id="GO:0016791">
    <property type="term" value="F:phosphatase activity"/>
    <property type="evidence" value="ECO:0007669"/>
    <property type="project" value="TreeGrafter"/>
</dbReference>
<dbReference type="InterPro" id="IPR029033">
    <property type="entry name" value="His_PPase_superfam"/>
</dbReference>
<dbReference type="PANTHER" id="PTHR48100">
    <property type="entry name" value="BROAD-SPECIFICITY PHOSPHATASE YOR283W-RELATED"/>
    <property type="match status" value="1"/>
</dbReference>
<keyword evidence="1" id="KW-1133">Transmembrane helix</keyword>
<evidence type="ECO:0000313" key="3">
    <source>
        <dbReference type="Proteomes" id="UP001295423"/>
    </source>
</evidence>
<sequence length="361" mass="40892">MQASIPLLTSYARPALIVICGMLLFNLPTLIYKSQMFLRGVAYILLCNDKSWKKPDDPSLVVGPLLEDSSKIERKTVYFVRHGESTWNDTFNKGSHRSWFTFILGWYPGLIKAVLYELYLFLAGKLDSWFYDAPLSNLGIRQAEDLSKFLNEQQPPKEQSSFGDREKFHLSVLTAQPGSPPSKLVCSNLRRAISTVAAAFQDRLSRRPQEKILIIPVLQEISRNPDALSLTPAHAQIHASWMEKTSTVCDFQNIFTNQVDMSLHSGNKPIGTNGLKRMNLFCDFLFSPSVTEDYVIVGGHSLWFRSFFQTFLPYTTIHASQKKKIVNGGVVAFEFVKANTKYGPRYMIDPKSIDVVYGGFH</sequence>
<keyword evidence="1" id="KW-0472">Membrane</keyword>
<accession>A0AAD2GBV8</accession>
<dbReference type="CDD" id="cd07067">
    <property type="entry name" value="HP_PGM_like"/>
    <property type="match status" value="1"/>
</dbReference>
<dbReference type="Proteomes" id="UP001295423">
    <property type="component" value="Unassembled WGS sequence"/>
</dbReference>
<feature type="transmembrane region" description="Helical" evidence="1">
    <location>
        <begin position="12"/>
        <end position="32"/>
    </location>
</feature>
<dbReference type="GO" id="GO:0005829">
    <property type="term" value="C:cytosol"/>
    <property type="evidence" value="ECO:0007669"/>
    <property type="project" value="TreeGrafter"/>
</dbReference>
<dbReference type="Gene3D" id="3.40.50.1240">
    <property type="entry name" value="Phosphoglycerate mutase-like"/>
    <property type="match status" value="1"/>
</dbReference>
<dbReference type="InterPro" id="IPR050275">
    <property type="entry name" value="PGM_Phosphatase"/>
</dbReference>
<dbReference type="PANTHER" id="PTHR48100:SF33">
    <property type="entry name" value="PEPTIDASE S54 RHOMBOID DOMAIN-CONTAINING PROTEIN"/>
    <property type="match status" value="1"/>
</dbReference>
<proteinExistence type="predicted"/>
<gene>
    <name evidence="2" type="ORF">CYCCA115_LOCUS23711</name>
</gene>
<protein>
    <submittedName>
        <fullName evidence="2">Uncharacterized protein</fullName>
    </submittedName>
</protein>